<dbReference type="SUPFAM" id="SSF54593">
    <property type="entry name" value="Glyoxalase/Bleomycin resistance protein/Dihydroxybiphenyl dioxygenase"/>
    <property type="match status" value="1"/>
</dbReference>
<dbReference type="InterPro" id="IPR037523">
    <property type="entry name" value="VOC_core"/>
</dbReference>
<organism evidence="2 3">
    <name type="scientific">Roseateles subflavus</name>
    <dbReference type="NCBI Taxonomy" id="3053353"/>
    <lineage>
        <taxon>Bacteria</taxon>
        <taxon>Pseudomonadati</taxon>
        <taxon>Pseudomonadota</taxon>
        <taxon>Betaproteobacteria</taxon>
        <taxon>Burkholderiales</taxon>
        <taxon>Sphaerotilaceae</taxon>
        <taxon>Roseateles</taxon>
    </lineage>
</organism>
<dbReference type="PANTHER" id="PTHR36437">
    <property type="entry name" value="GLYOXALASE/BLEOMYCIN RESISTANCE PROTEIN/DIOXYGENASE"/>
    <property type="match status" value="1"/>
</dbReference>
<sequence>MQIKFSPLLVDDQDTALRFYTQQLGFETCADIPMGPYRFLTVRSPEGLPGVELVLQPLGFEPARTYQRALYEAGMPAAAFTTPDIAAEHARLKARGVRFRGEPQAMGPIISVLFEDGCGNLIHLVQPLVTPPDAA</sequence>
<dbReference type="PROSITE" id="PS51819">
    <property type="entry name" value="VOC"/>
    <property type="match status" value="1"/>
</dbReference>
<dbReference type="PANTHER" id="PTHR36437:SF2">
    <property type="entry name" value="GLYOXALASE_BLEOMYCIN RESISTANCE PROTEIN_DIOXYGENASE"/>
    <property type="match status" value="1"/>
</dbReference>
<dbReference type="EMBL" id="JASVDS010000001">
    <property type="protein sequence ID" value="MDL5031307.1"/>
    <property type="molecule type" value="Genomic_DNA"/>
</dbReference>
<dbReference type="Gene3D" id="3.10.180.10">
    <property type="entry name" value="2,3-Dihydroxybiphenyl 1,2-Dioxygenase, domain 1"/>
    <property type="match status" value="1"/>
</dbReference>
<reference evidence="2 3" key="1">
    <citation type="submission" date="2023-06" db="EMBL/GenBank/DDBJ databases">
        <title>Pelomonas sp. APW6 16S ribosomal RNA gene genome sequencing and assembly.</title>
        <authorList>
            <person name="Woo H."/>
        </authorList>
    </citation>
    <scope>NUCLEOTIDE SEQUENCE [LARGE SCALE GENOMIC DNA]</scope>
    <source>
        <strain evidence="2 3">APW6</strain>
    </source>
</reference>
<protein>
    <submittedName>
        <fullName evidence="2">VOC family protein</fullName>
    </submittedName>
</protein>
<evidence type="ECO:0000313" key="3">
    <source>
        <dbReference type="Proteomes" id="UP001238603"/>
    </source>
</evidence>
<evidence type="ECO:0000313" key="2">
    <source>
        <dbReference type="EMBL" id="MDL5031307.1"/>
    </source>
</evidence>
<dbReference type="Proteomes" id="UP001238603">
    <property type="component" value="Unassembled WGS sequence"/>
</dbReference>
<proteinExistence type="predicted"/>
<dbReference type="RefSeq" id="WP_285981415.1">
    <property type="nucleotide sequence ID" value="NZ_JASVDS010000001.1"/>
</dbReference>
<evidence type="ECO:0000259" key="1">
    <source>
        <dbReference type="PROSITE" id="PS51819"/>
    </source>
</evidence>
<gene>
    <name evidence="2" type="ORF">QRD43_05240</name>
</gene>
<name>A0ABT7LEM5_9BURK</name>
<keyword evidence="3" id="KW-1185">Reference proteome</keyword>
<dbReference type="Pfam" id="PF00903">
    <property type="entry name" value="Glyoxalase"/>
    <property type="match status" value="1"/>
</dbReference>
<dbReference type="InterPro" id="IPR004360">
    <property type="entry name" value="Glyas_Fos-R_dOase_dom"/>
</dbReference>
<dbReference type="InterPro" id="IPR029068">
    <property type="entry name" value="Glyas_Bleomycin-R_OHBP_Dase"/>
</dbReference>
<feature type="domain" description="VOC" evidence="1">
    <location>
        <begin position="2"/>
        <end position="127"/>
    </location>
</feature>
<accession>A0ABT7LEM5</accession>
<dbReference type="CDD" id="cd07263">
    <property type="entry name" value="VOC_like"/>
    <property type="match status" value="1"/>
</dbReference>
<comment type="caution">
    <text evidence="2">The sequence shown here is derived from an EMBL/GenBank/DDBJ whole genome shotgun (WGS) entry which is preliminary data.</text>
</comment>